<dbReference type="Proteomes" id="UP000886805">
    <property type="component" value="Unassembled WGS sequence"/>
</dbReference>
<proteinExistence type="predicted"/>
<accession>A0A9D2BCR0</accession>
<keyword evidence="2" id="KW-0472">Membrane</keyword>
<keyword evidence="2" id="KW-0812">Transmembrane</keyword>
<protein>
    <submittedName>
        <fullName evidence="4">FHA domain-containing protein</fullName>
    </submittedName>
</protein>
<comment type="caution">
    <text evidence="4">The sequence shown here is derived from an EMBL/GenBank/DDBJ whole genome shotgun (WGS) entry which is preliminary data.</text>
</comment>
<dbReference type="PROSITE" id="PS50006">
    <property type="entry name" value="FHA_DOMAIN"/>
    <property type="match status" value="1"/>
</dbReference>
<evidence type="ECO:0000313" key="5">
    <source>
        <dbReference type="Proteomes" id="UP000886805"/>
    </source>
</evidence>
<gene>
    <name evidence="4" type="ORF">H9849_00165</name>
</gene>
<dbReference type="SMART" id="SM00240">
    <property type="entry name" value="FHA"/>
    <property type="match status" value="1"/>
</dbReference>
<feature type="compositionally biased region" description="Low complexity" evidence="1">
    <location>
        <begin position="262"/>
        <end position="272"/>
    </location>
</feature>
<dbReference type="SUPFAM" id="SSF49879">
    <property type="entry name" value="SMAD/FHA domain"/>
    <property type="match status" value="1"/>
</dbReference>
<organism evidence="4 5">
    <name type="scientific">Candidatus Anaerobutyricum stercoripullorum</name>
    <dbReference type="NCBI Taxonomy" id="2838456"/>
    <lineage>
        <taxon>Bacteria</taxon>
        <taxon>Bacillati</taxon>
        <taxon>Bacillota</taxon>
        <taxon>Clostridia</taxon>
        <taxon>Lachnospirales</taxon>
        <taxon>Lachnospiraceae</taxon>
        <taxon>Anaerobutyricum</taxon>
    </lineage>
</organism>
<name>A0A9D2BCR0_9FIRM</name>
<dbReference type="Gene3D" id="2.60.200.20">
    <property type="match status" value="1"/>
</dbReference>
<evidence type="ECO:0000256" key="1">
    <source>
        <dbReference type="SAM" id="MobiDB-lite"/>
    </source>
</evidence>
<dbReference type="Pfam" id="PF00498">
    <property type="entry name" value="FHA"/>
    <property type="match status" value="1"/>
</dbReference>
<feature type="region of interest" description="Disordered" evidence="1">
    <location>
        <begin position="254"/>
        <end position="284"/>
    </location>
</feature>
<dbReference type="EMBL" id="DXEQ01000005">
    <property type="protein sequence ID" value="HIX71411.1"/>
    <property type="molecule type" value="Genomic_DNA"/>
</dbReference>
<reference evidence="4" key="1">
    <citation type="journal article" date="2021" name="PeerJ">
        <title>Extensive microbial diversity within the chicken gut microbiome revealed by metagenomics and culture.</title>
        <authorList>
            <person name="Gilroy R."/>
            <person name="Ravi A."/>
            <person name="Getino M."/>
            <person name="Pursley I."/>
            <person name="Horton D.L."/>
            <person name="Alikhan N.F."/>
            <person name="Baker D."/>
            <person name="Gharbi K."/>
            <person name="Hall N."/>
            <person name="Watson M."/>
            <person name="Adriaenssens E.M."/>
            <person name="Foster-Nyarko E."/>
            <person name="Jarju S."/>
            <person name="Secka A."/>
            <person name="Antonio M."/>
            <person name="Oren A."/>
            <person name="Chaudhuri R.R."/>
            <person name="La Ragione R."/>
            <person name="Hildebrand F."/>
            <person name="Pallen M.J."/>
        </authorList>
    </citation>
    <scope>NUCLEOTIDE SEQUENCE</scope>
    <source>
        <strain evidence="4">ChiSxjej3B15-1167</strain>
    </source>
</reference>
<feature type="region of interest" description="Disordered" evidence="1">
    <location>
        <begin position="83"/>
        <end position="184"/>
    </location>
</feature>
<feature type="domain" description="FHA" evidence="3">
    <location>
        <begin position="355"/>
        <end position="434"/>
    </location>
</feature>
<dbReference type="AlphaFoldDB" id="A0A9D2BCR0"/>
<dbReference type="CDD" id="cd00060">
    <property type="entry name" value="FHA"/>
    <property type="match status" value="1"/>
</dbReference>
<evidence type="ECO:0000259" key="3">
    <source>
        <dbReference type="PROSITE" id="PS50006"/>
    </source>
</evidence>
<feature type="transmembrane region" description="Helical" evidence="2">
    <location>
        <begin position="231"/>
        <end position="250"/>
    </location>
</feature>
<dbReference type="InterPro" id="IPR000253">
    <property type="entry name" value="FHA_dom"/>
</dbReference>
<dbReference type="InterPro" id="IPR008984">
    <property type="entry name" value="SMAD_FHA_dom_sf"/>
</dbReference>
<keyword evidence="2" id="KW-1133">Transmembrane helix</keyword>
<evidence type="ECO:0000313" key="4">
    <source>
        <dbReference type="EMBL" id="HIX71411.1"/>
    </source>
</evidence>
<sequence length="461" mass="49889">MGAEMQQFFAWMLSEINYGDSMTVRYVYHVYWLIRNRSFSAKLIEECLDYREEEVPGITSYESFFAEADGGENPGARQQMDALDARGSRQADAPGAQGSRQADAPGARESRQTDVPGAQRSRQTNAPGARKNRWQAGGSRAAKRRADRSSIPGEGTASVPSGTELYNAGRRTDSDFTRSDGQAGVRSRAASGVFRAVGMVLAIAAALTGVLTAAAGIYFLGRGMLPVYNRYWLGGVFLCILLGETAWQLLRRRRGGRASDSAANNPGPAAAGEKMENPAPKSAASGAFWGDRDCGAADFSRAEKQGTTGFSRAGKQGTAGFSCTEGPGEFDFSCPGKQEAAGAVLPGDGEETVRLDLGRRGKRPALVSEESGEIIPLLHFPFYIGNDLGLNQLMICDRTVSREHAVIERGGRPGSYFIRDMHSTNGTWVGSVRLEETAAELKEGDSLRFAEHRYRFEMVEE</sequence>
<evidence type="ECO:0000256" key="2">
    <source>
        <dbReference type="SAM" id="Phobius"/>
    </source>
</evidence>
<reference evidence="4" key="2">
    <citation type="submission" date="2021-04" db="EMBL/GenBank/DDBJ databases">
        <authorList>
            <person name="Gilroy R."/>
        </authorList>
    </citation>
    <scope>NUCLEOTIDE SEQUENCE</scope>
    <source>
        <strain evidence="4">ChiSxjej3B15-1167</strain>
    </source>
</reference>
<feature type="transmembrane region" description="Helical" evidence="2">
    <location>
        <begin position="196"/>
        <end position="219"/>
    </location>
</feature>